<dbReference type="AlphaFoldDB" id="A0A9X2BMR0"/>
<protein>
    <submittedName>
        <fullName evidence="2">Uncharacterized protein</fullName>
    </submittedName>
</protein>
<keyword evidence="1" id="KW-0812">Transmembrane</keyword>
<keyword evidence="4" id="KW-1185">Reference proteome</keyword>
<dbReference type="Proteomes" id="UP001139260">
    <property type="component" value="Unassembled WGS sequence"/>
</dbReference>
<dbReference type="EMBL" id="JALNUB010000017">
    <property type="protein sequence ID" value="MCK8143317.1"/>
    <property type="molecule type" value="Genomic_DNA"/>
</dbReference>
<organism evidence="2 4">
    <name type="scientific">Flavobacterium pygoscelis</name>
    <dbReference type="NCBI Taxonomy" id="2893176"/>
    <lineage>
        <taxon>Bacteria</taxon>
        <taxon>Pseudomonadati</taxon>
        <taxon>Bacteroidota</taxon>
        <taxon>Flavobacteriia</taxon>
        <taxon>Flavobacteriales</taxon>
        <taxon>Flavobacteriaceae</taxon>
        <taxon>Flavobacterium</taxon>
    </lineage>
</organism>
<reference evidence="2" key="1">
    <citation type="submission" date="2022-04" db="EMBL/GenBank/DDBJ databases">
        <title>Flavobacterium pygoscelis sp. nov. isolated from Chinstrap chick (Pygoscelis antarcticus).</title>
        <authorList>
            <person name="Irgang R."/>
            <person name="Poblete-Morales M."/>
            <person name="Avendano-Herrera R."/>
        </authorList>
    </citation>
    <scope>NUCLEOTIDE SEQUENCE</scope>
    <source>
        <strain evidence="2">I-SCBP12n</strain>
    </source>
</reference>
<gene>
    <name evidence="2" type="ORF">MW871_15610</name>
    <name evidence="3" type="ORF">MW871_15920</name>
</gene>
<evidence type="ECO:0000313" key="4">
    <source>
        <dbReference type="Proteomes" id="UP001139260"/>
    </source>
</evidence>
<evidence type="ECO:0000256" key="1">
    <source>
        <dbReference type="SAM" id="Phobius"/>
    </source>
</evidence>
<keyword evidence="1" id="KW-1133">Transmembrane helix</keyword>
<sequence length="168" mass="19839">MQIKTFWTILLKIIGLWTLLNCISIIPQFFTTLSFTNGNLNIESLLLIWSMLFSSIFIYLLIIRVFLFKTNWIIEKLKLENNFTEERIDLNLKSSTVLTIAIIIFGGIILVDSLPSFFSRLFDFFQQKSLLKDYNDTSWLIYYFFKIIIGYLLLTNGKKLTKYIEKES</sequence>
<evidence type="ECO:0000313" key="3">
    <source>
        <dbReference type="EMBL" id="MCK8143379.1"/>
    </source>
</evidence>
<feature type="transmembrane region" description="Helical" evidence="1">
    <location>
        <begin position="138"/>
        <end position="154"/>
    </location>
</feature>
<name>A0A9X2BMR0_9FLAO</name>
<dbReference type="RefSeq" id="WP_248429332.1">
    <property type="nucleotide sequence ID" value="NZ_JALNUB010000017.1"/>
</dbReference>
<feature type="transmembrane region" description="Helical" evidence="1">
    <location>
        <begin position="7"/>
        <end position="26"/>
    </location>
</feature>
<proteinExistence type="predicted"/>
<keyword evidence="1" id="KW-0472">Membrane</keyword>
<feature type="transmembrane region" description="Helical" evidence="1">
    <location>
        <begin position="46"/>
        <end position="67"/>
    </location>
</feature>
<accession>A0A9X2BMR0</accession>
<dbReference type="EMBL" id="JALNUB010000022">
    <property type="protein sequence ID" value="MCK8143379.1"/>
    <property type="molecule type" value="Genomic_DNA"/>
</dbReference>
<feature type="transmembrane region" description="Helical" evidence="1">
    <location>
        <begin position="97"/>
        <end position="118"/>
    </location>
</feature>
<evidence type="ECO:0000313" key="2">
    <source>
        <dbReference type="EMBL" id="MCK8143317.1"/>
    </source>
</evidence>
<comment type="caution">
    <text evidence="2">The sequence shown here is derived from an EMBL/GenBank/DDBJ whole genome shotgun (WGS) entry which is preliminary data.</text>
</comment>